<evidence type="ECO:0000313" key="3">
    <source>
        <dbReference type="Proteomes" id="UP001328107"/>
    </source>
</evidence>
<dbReference type="Proteomes" id="UP001328107">
    <property type="component" value="Unassembled WGS sequence"/>
</dbReference>
<evidence type="ECO:0000256" key="1">
    <source>
        <dbReference type="SAM" id="MobiDB-lite"/>
    </source>
</evidence>
<reference evidence="3" key="1">
    <citation type="submission" date="2022-10" db="EMBL/GenBank/DDBJ databases">
        <title>Genome assembly of Pristionchus species.</title>
        <authorList>
            <person name="Yoshida K."/>
            <person name="Sommer R.J."/>
        </authorList>
    </citation>
    <scope>NUCLEOTIDE SEQUENCE [LARGE SCALE GENOMIC DNA]</scope>
    <source>
        <strain evidence="3">RS5460</strain>
    </source>
</reference>
<evidence type="ECO:0000313" key="2">
    <source>
        <dbReference type="EMBL" id="GMR57674.1"/>
    </source>
</evidence>
<comment type="caution">
    <text evidence="2">The sequence shown here is derived from an EMBL/GenBank/DDBJ whole genome shotgun (WGS) entry which is preliminary data.</text>
</comment>
<dbReference type="AlphaFoldDB" id="A0AAN5IAN7"/>
<sequence length="100" mass="10768">QGRVTAASAATAASAVQRSQPLCIPNIEEMKIVADAVPFLEKIETVDGGKSNKAEKKKEKVARKEEGSFNCLRRGFLNKGGQSSRKYSLDSGKSAKKKNV</sequence>
<dbReference type="EMBL" id="BTRK01000006">
    <property type="protein sequence ID" value="GMR57674.1"/>
    <property type="molecule type" value="Genomic_DNA"/>
</dbReference>
<accession>A0AAN5IAN7</accession>
<gene>
    <name evidence="2" type="ORF">PMAYCL1PPCAC_27869</name>
</gene>
<organism evidence="2 3">
    <name type="scientific">Pristionchus mayeri</name>
    <dbReference type="NCBI Taxonomy" id="1317129"/>
    <lineage>
        <taxon>Eukaryota</taxon>
        <taxon>Metazoa</taxon>
        <taxon>Ecdysozoa</taxon>
        <taxon>Nematoda</taxon>
        <taxon>Chromadorea</taxon>
        <taxon>Rhabditida</taxon>
        <taxon>Rhabditina</taxon>
        <taxon>Diplogasteromorpha</taxon>
        <taxon>Diplogasteroidea</taxon>
        <taxon>Neodiplogasteridae</taxon>
        <taxon>Pristionchus</taxon>
    </lineage>
</organism>
<feature type="region of interest" description="Disordered" evidence="1">
    <location>
        <begin position="81"/>
        <end position="100"/>
    </location>
</feature>
<protein>
    <submittedName>
        <fullName evidence="2">Uncharacterized protein</fullName>
    </submittedName>
</protein>
<feature type="non-terminal residue" evidence="2">
    <location>
        <position position="1"/>
    </location>
</feature>
<feature type="non-terminal residue" evidence="2">
    <location>
        <position position="100"/>
    </location>
</feature>
<name>A0AAN5IAN7_9BILA</name>
<proteinExistence type="predicted"/>
<keyword evidence="3" id="KW-1185">Reference proteome</keyword>